<accession>A0A1H2PWD3</accession>
<name>A0A1H2PWD3_9BURK</name>
<gene>
    <name evidence="2" type="ORF">SAMN05216551_11610</name>
</gene>
<evidence type="ECO:0000256" key="1">
    <source>
        <dbReference type="SAM" id="MobiDB-lite"/>
    </source>
</evidence>
<organism evidence="2 3">
    <name type="scientific">Chitinasiproducens palmae</name>
    <dbReference type="NCBI Taxonomy" id="1770053"/>
    <lineage>
        <taxon>Bacteria</taxon>
        <taxon>Pseudomonadati</taxon>
        <taxon>Pseudomonadota</taxon>
        <taxon>Betaproteobacteria</taxon>
        <taxon>Burkholderiales</taxon>
        <taxon>Burkholderiaceae</taxon>
        <taxon>Chitinasiproducens</taxon>
    </lineage>
</organism>
<evidence type="ECO:0000313" key="3">
    <source>
        <dbReference type="Proteomes" id="UP000243719"/>
    </source>
</evidence>
<dbReference type="EMBL" id="FNLO01000016">
    <property type="protein sequence ID" value="SDV51258.1"/>
    <property type="molecule type" value="Genomic_DNA"/>
</dbReference>
<reference evidence="3" key="1">
    <citation type="submission" date="2016-09" db="EMBL/GenBank/DDBJ databases">
        <authorList>
            <person name="Varghese N."/>
            <person name="Submissions S."/>
        </authorList>
    </citation>
    <scope>NUCLEOTIDE SEQUENCE [LARGE SCALE GENOMIC DNA]</scope>
    <source>
        <strain evidence="3">JS23</strain>
    </source>
</reference>
<evidence type="ECO:0000313" key="2">
    <source>
        <dbReference type="EMBL" id="SDV51258.1"/>
    </source>
</evidence>
<feature type="region of interest" description="Disordered" evidence="1">
    <location>
        <begin position="1"/>
        <end position="25"/>
    </location>
</feature>
<dbReference type="AlphaFoldDB" id="A0A1H2PWD3"/>
<proteinExistence type="predicted"/>
<dbReference type="Proteomes" id="UP000243719">
    <property type="component" value="Unassembled WGS sequence"/>
</dbReference>
<keyword evidence="3" id="KW-1185">Reference proteome</keyword>
<protein>
    <recommendedName>
        <fullName evidence="4">Alginate biosynthesis protein AlgF</fullName>
    </recommendedName>
</protein>
<dbReference type="STRING" id="1770053.SAMN05216551_11610"/>
<evidence type="ECO:0008006" key="4">
    <source>
        <dbReference type="Google" id="ProtNLM"/>
    </source>
</evidence>
<sequence length="246" mass="25109">MNHTAARRGPGTPTPAVGASRAPARRVGRRVSHTAALLLCSPLAATAAPQLYETGPARDVALVRFVNADAQTLTVTSANGASLSLSPAAPIGDYQPARADAPMNGAWRDGTQRSAIGLTLRAGALASSVAWRAADGGLRSTSFVEAGVPFDGLHASLAFYTVAGCEQAGLTAVPGQRAVFDKQGPGSVARRAVNPVRLTVQARCDGRAVGAPLDLGQLQAGQRYSVFLIPGRDGATLIGGRDGIAH</sequence>